<accession>A0AAC8YL20</accession>
<evidence type="ECO:0000313" key="3">
    <source>
        <dbReference type="Proteomes" id="UP000075755"/>
    </source>
</evidence>
<evidence type="ECO:0000313" key="4">
    <source>
        <dbReference type="Proteomes" id="UP000577697"/>
    </source>
</evidence>
<organism evidence="1 3">
    <name type="scientific">Aminobacter aminovorans</name>
    <name type="common">Chelatobacter heintzii</name>
    <dbReference type="NCBI Taxonomy" id="83263"/>
    <lineage>
        <taxon>Bacteria</taxon>
        <taxon>Pseudomonadati</taxon>
        <taxon>Pseudomonadota</taxon>
        <taxon>Alphaproteobacteria</taxon>
        <taxon>Hyphomicrobiales</taxon>
        <taxon>Phyllobacteriaceae</taxon>
        <taxon>Aminobacter</taxon>
    </lineage>
</organism>
<proteinExistence type="predicted"/>
<evidence type="ECO:0000313" key="1">
    <source>
        <dbReference type="EMBL" id="AMS40355.1"/>
    </source>
</evidence>
<reference evidence="1 3" key="1">
    <citation type="submission" date="2016-03" db="EMBL/GenBank/DDBJ databases">
        <title>Complete genome of Aminobacter aminovorans KCTC 2477.</title>
        <authorList>
            <person name="Kim K.M."/>
        </authorList>
    </citation>
    <scope>NUCLEOTIDE SEQUENCE [LARGE SCALE GENOMIC DNA]</scope>
    <source>
        <strain evidence="1 3">KCTC 2477</strain>
    </source>
</reference>
<dbReference type="AlphaFoldDB" id="A0AAC8YL20"/>
<name>A0AAC8YL20_AMIAI</name>
<sequence length="108" mass="11267">MVELQAEIVDLRHQLVVRASRNVAAVTGRITDSGPADPRLFAAQTAKLGRGDQPCLAVAHDAGIVSLEILKDGAQLAAGRITVGQCTGASGLSPPLGLFWNENSRIVP</sequence>
<dbReference type="EMBL" id="CP015005">
    <property type="protein sequence ID" value="AMS40355.1"/>
    <property type="molecule type" value="Genomic_DNA"/>
</dbReference>
<dbReference type="Proteomes" id="UP000577697">
    <property type="component" value="Unassembled WGS sequence"/>
</dbReference>
<evidence type="ECO:0000313" key="2">
    <source>
        <dbReference type="EMBL" id="MBB3708116.1"/>
    </source>
</evidence>
<gene>
    <name evidence="1" type="ORF">AA2016_1421</name>
    <name evidence="2" type="ORF">FHS67_004452</name>
</gene>
<dbReference type="RefSeq" id="WP_154386613.1">
    <property type="nucleotide sequence ID" value="NZ_CP015005.1"/>
</dbReference>
<dbReference type="KEGG" id="aak:AA2016_1421"/>
<protein>
    <submittedName>
        <fullName evidence="1">Uncharacterized protein</fullName>
    </submittedName>
</protein>
<dbReference type="EMBL" id="JACICB010000017">
    <property type="protein sequence ID" value="MBB3708116.1"/>
    <property type="molecule type" value="Genomic_DNA"/>
</dbReference>
<reference evidence="2 4" key="2">
    <citation type="submission" date="2020-08" db="EMBL/GenBank/DDBJ databases">
        <title>Genomic Encyclopedia of Type Strains, Phase IV (KMG-IV): sequencing the most valuable type-strain genomes for metagenomic binning, comparative biology and taxonomic classification.</title>
        <authorList>
            <person name="Goeker M."/>
        </authorList>
    </citation>
    <scope>NUCLEOTIDE SEQUENCE [LARGE SCALE GENOMIC DNA]</scope>
    <source>
        <strain evidence="2 4">DSM 10368</strain>
    </source>
</reference>
<dbReference type="Proteomes" id="UP000075755">
    <property type="component" value="Chromosome"/>
</dbReference>
<keyword evidence="4" id="KW-1185">Reference proteome</keyword>